<organism evidence="4 5">
    <name type="scientific">Geomonas subterranea</name>
    <dbReference type="NCBI Taxonomy" id="2847989"/>
    <lineage>
        <taxon>Bacteria</taxon>
        <taxon>Pseudomonadati</taxon>
        <taxon>Thermodesulfobacteriota</taxon>
        <taxon>Desulfuromonadia</taxon>
        <taxon>Geobacterales</taxon>
        <taxon>Geobacteraceae</taxon>
        <taxon>Geomonas</taxon>
    </lineage>
</organism>
<keyword evidence="2" id="KW-0732">Signal</keyword>
<dbReference type="Pfam" id="PF13624">
    <property type="entry name" value="SurA_N_3"/>
    <property type="match status" value="1"/>
</dbReference>
<keyword evidence="1 4" id="KW-0413">Isomerase</keyword>
<dbReference type="EC" id="5.2.1.8" evidence="4"/>
<dbReference type="Pfam" id="PF00639">
    <property type="entry name" value="Rotamase"/>
    <property type="match status" value="1"/>
</dbReference>
<feature type="chain" id="PRO_5045148225" evidence="2">
    <location>
        <begin position="23"/>
        <end position="338"/>
    </location>
</feature>
<sequence>MSRWRRVVAAALATTLLLLALAARNTTEPIQHRQAPLRQGSPNAPVLRVNGRVINRGELDRAVRDLVEKRGLRQPLPEELLSTLKKEALEGLVSEELLYQVAQKSQAVDLERQVAQAIALDRTRRQGGESYASGMEKAGLPQPLREQMIRKELVIGHFLETRFGSRISIGADEAKEFYEANRERFKTGSSVRASHILVTVAERAQEQDRERARERAEVLLHRVRQGENFGILAQSHSDCASKARGGDLGFFKKGELSPPLEQAVFALKPGEVSDVVQTGSGFHIVKVTERRGPRLESYDEAKAEILAYLKREKMRRLVAEYVARLRDTAKLEPGGAVY</sequence>
<dbReference type="EMBL" id="CP077683">
    <property type="protein sequence ID" value="QXE89436.1"/>
    <property type="molecule type" value="Genomic_DNA"/>
</dbReference>
<dbReference type="RefSeq" id="WP_217286116.1">
    <property type="nucleotide sequence ID" value="NZ_CP077683.1"/>
</dbReference>
<name>A0ABX8LBQ6_9BACT</name>
<dbReference type="Proteomes" id="UP000683559">
    <property type="component" value="Chromosome"/>
</dbReference>
<proteinExistence type="predicted"/>
<feature type="domain" description="PpiC" evidence="3">
    <location>
        <begin position="188"/>
        <end position="289"/>
    </location>
</feature>
<dbReference type="PANTHER" id="PTHR47245">
    <property type="entry name" value="PEPTIDYLPROLYL ISOMERASE"/>
    <property type="match status" value="1"/>
</dbReference>
<feature type="signal peptide" evidence="2">
    <location>
        <begin position="1"/>
        <end position="22"/>
    </location>
</feature>
<evidence type="ECO:0000256" key="1">
    <source>
        <dbReference type="PROSITE-ProRule" id="PRU00278"/>
    </source>
</evidence>
<dbReference type="PROSITE" id="PS50198">
    <property type="entry name" value="PPIC_PPIASE_2"/>
    <property type="match status" value="1"/>
</dbReference>
<accession>A0ABX8LBQ6</accession>
<keyword evidence="1" id="KW-0697">Rotamase</keyword>
<gene>
    <name evidence="4" type="ORF">KP001_13350</name>
</gene>
<reference evidence="4 5" key="1">
    <citation type="submission" date="2021-06" db="EMBL/GenBank/DDBJ databases">
        <title>Gemonas diversity in paddy soil.</title>
        <authorList>
            <person name="Liu G."/>
        </authorList>
    </citation>
    <scope>NUCLEOTIDE SEQUENCE [LARGE SCALE GENOMIC DNA]</scope>
    <source>
        <strain evidence="4 5">RG2</strain>
    </source>
</reference>
<evidence type="ECO:0000313" key="4">
    <source>
        <dbReference type="EMBL" id="QXE89436.1"/>
    </source>
</evidence>
<evidence type="ECO:0000259" key="3">
    <source>
        <dbReference type="PROSITE" id="PS50198"/>
    </source>
</evidence>
<keyword evidence="5" id="KW-1185">Reference proteome</keyword>
<dbReference type="GO" id="GO:0003755">
    <property type="term" value="F:peptidyl-prolyl cis-trans isomerase activity"/>
    <property type="evidence" value="ECO:0007669"/>
    <property type="project" value="UniProtKB-EC"/>
</dbReference>
<dbReference type="PANTHER" id="PTHR47245:SF2">
    <property type="entry name" value="PEPTIDYL-PROLYL CIS-TRANS ISOMERASE HP_0175-RELATED"/>
    <property type="match status" value="1"/>
</dbReference>
<dbReference type="InterPro" id="IPR050245">
    <property type="entry name" value="PrsA_foldase"/>
</dbReference>
<dbReference type="InterPro" id="IPR000297">
    <property type="entry name" value="PPIase_PpiC"/>
</dbReference>
<dbReference type="PROSITE" id="PS01096">
    <property type="entry name" value="PPIC_PPIASE_1"/>
    <property type="match status" value="1"/>
</dbReference>
<evidence type="ECO:0000313" key="5">
    <source>
        <dbReference type="Proteomes" id="UP000683559"/>
    </source>
</evidence>
<evidence type="ECO:0000256" key="2">
    <source>
        <dbReference type="SAM" id="SignalP"/>
    </source>
</evidence>
<protein>
    <submittedName>
        <fullName evidence="4">Peptidylprolyl isomerase</fullName>
        <ecNumber evidence="4">5.2.1.8</ecNumber>
    </submittedName>
</protein>
<dbReference type="InterPro" id="IPR023058">
    <property type="entry name" value="PPIase_PpiC_CS"/>
</dbReference>